<gene>
    <name evidence="6" type="ORF">SNE40_013733</name>
</gene>
<dbReference type="SUPFAM" id="SSF57414">
    <property type="entry name" value="Hairpin loop containing domain-like"/>
    <property type="match status" value="1"/>
</dbReference>
<evidence type="ECO:0000256" key="2">
    <source>
        <dbReference type="ARBA" id="ARBA00023157"/>
    </source>
</evidence>
<keyword evidence="3" id="KW-0768">Sushi</keyword>
<dbReference type="InterPro" id="IPR000436">
    <property type="entry name" value="Sushi_SCR_CCP_dom"/>
</dbReference>
<dbReference type="GO" id="GO:0008270">
    <property type="term" value="F:zinc ion binding"/>
    <property type="evidence" value="ECO:0007669"/>
    <property type="project" value="InterPro"/>
</dbReference>
<dbReference type="PROSITE" id="PS50923">
    <property type="entry name" value="SUSHI"/>
    <property type="match status" value="1"/>
</dbReference>
<dbReference type="Pfam" id="PF08685">
    <property type="entry name" value="GON"/>
    <property type="match status" value="1"/>
</dbReference>
<dbReference type="PROSITE" id="PS51046">
    <property type="entry name" value="GON"/>
    <property type="match status" value="1"/>
</dbReference>
<comment type="caution">
    <text evidence="3">Lacks conserved residue(s) required for the propagation of feature annotation.</text>
</comment>
<keyword evidence="7" id="KW-1185">Reference proteome</keyword>
<dbReference type="GO" id="GO:0004222">
    <property type="term" value="F:metalloendopeptidase activity"/>
    <property type="evidence" value="ECO:0007669"/>
    <property type="project" value="InterPro"/>
</dbReference>
<feature type="domain" description="Sushi" evidence="4">
    <location>
        <begin position="136"/>
        <end position="193"/>
    </location>
</feature>
<dbReference type="AlphaFoldDB" id="A0AAN8JE46"/>
<protein>
    <submittedName>
        <fullName evidence="6">Uncharacterized protein</fullName>
    </submittedName>
</protein>
<feature type="domain" description="GON" evidence="5">
    <location>
        <begin position="171"/>
        <end position="388"/>
    </location>
</feature>
<proteinExistence type="predicted"/>
<dbReference type="InterPro" id="IPR012314">
    <property type="entry name" value="Pept_M12B_GON-ADAMTSs"/>
</dbReference>
<keyword evidence="1" id="KW-0479">Metal-binding</keyword>
<evidence type="ECO:0000259" key="5">
    <source>
        <dbReference type="PROSITE" id="PS51046"/>
    </source>
</evidence>
<accession>A0AAN8JE46</accession>
<name>A0AAN8JE46_PATCE</name>
<evidence type="ECO:0000313" key="7">
    <source>
        <dbReference type="Proteomes" id="UP001347796"/>
    </source>
</evidence>
<dbReference type="SUPFAM" id="SSF57535">
    <property type="entry name" value="Complement control module/SCR domain"/>
    <property type="match status" value="1"/>
</dbReference>
<dbReference type="EMBL" id="JAZGQO010000010">
    <property type="protein sequence ID" value="KAK6175225.1"/>
    <property type="molecule type" value="Genomic_DNA"/>
</dbReference>
<evidence type="ECO:0000256" key="1">
    <source>
        <dbReference type="ARBA" id="ARBA00022723"/>
    </source>
</evidence>
<dbReference type="Proteomes" id="UP001347796">
    <property type="component" value="Unassembled WGS sequence"/>
</dbReference>
<dbReference type="InterPro" id="IPR035976">
    <property type="entry name" value="Sushi/SCR/CCP_sf"/>
</dbReference>
<evidence type="ECO:0000313" key="6">
    <source>
        <dbReference type="EMBL" id="KAK6175225.1"/>
    </source>
</evidence>
<evidence type="ECO:0000256" key="3">
    <source>
        <dbReference type="PROSITE-ProRule" id="PRU00302"/>
    </source>
</evidence>
<evidence type="ECO:0000259" key="4">
    <source>
        <dbReference type="PROSITE" id="PS50923"/>
    </source>
</evidence>
<reference evidence="6 7" key="1">
    <citation type="submission" date="2024-01" db="EMBL/GenBank/DDBJ databases">
        <title>The genome of the rayed Mediterranean limpet Patella caerulea (Linnaeus, 1758).</title>
        <authorList>
            <person name="Anh-Thu Weber A."/>
            <person name="Halstead-Nussloch G."/>
        </authorList>
    </citation>
    <scope>NUCLEOTIDE SEQUENCE [LARGE SCALE GENOMIC DNA]</scope>
    <source>
        <strain evidence="6">AATW-2023a</strain>
        <tissue evidence="6">Whole specimen</tissue>
    </source>
</reference>
<organism evidence="6 7">
    <name type="scientific">Patella caerulea</name>
    <name type="common">Rayed Mediterranean limpet</name>
    <dbReference type="NCBI Taxonomy" id="87958"/>
    <lineage>
        <taxon>Eukaryota</taxon>
        <taxon>Metazoa</taxon>
        <taxon>Spiralia</taxon>
        <taxon>Lophotrochozoa</taxon>
        <taxon>Mollusca</taxon>
        <taxon>Gastropoda</taxon>
        <taxon>Patellogastropoda</taxon>
        <taxon>Patelloidea</taxon>
        <taxon>Patellidae</taxon>
        <taxon>Patella</taxon>
    </lineage>
</organism>
<sequence>MDINNQVIFTFMVWVMAGTRVQVEGNMCLKPEFYQNMRIGEKFLGEPMVFYQAGGLLDCYRQCGFYSLCQSFNYNVETRQCELIALNNSITEPVINNIIMDVPNRENQLFGSCENHVCPNNTVCQVEGLTHSCVVVGCHGYPEKQHINITSFEAKSLWFFNETVLYACEAGYYPSRNVTCSLTGTWPAFLCQPFNGCEKRSMCGGDATADGEYWIFASKMDSWVRAYCSAGNHAEYVTLYGLNTFSTPIFLKDPITCVQVPVTPKLPPMGYTHFKKVRVPFSQQMIDVDNFRYSNSSSIRQNFGSAGDCVDNDVNDTNSDCGLIGRFIINTNGTGLRIKSSVTWETWGVGGRVGNITRSQDGHRIEGNCGSVVGCGGCKPTDLLIELDPNYRPPLDSATLFKCKAPVPIGHE</sequence>
<comment type="caution">
    <text evidence="6">The sequence shown here is derived from an EMBL/GenBank/DDBJ whole genome shotgun (WGS) entry which is preliminary data.</text>
</comment>
<keyword evidence="2" id="KW-1015">Disulfide bond</keyword>